<keyword evidence="1" id="KW-0472">Membrane</keyword>
<feature type="transmembrane region" description="Helical" evidence="1">
    <location>
        <begin position="66"/>
        <end position="90"/>
    </location>
</feature>
<organism evidence="2 3">
    <name type="scientific">Enterococcus rivorum</name>
    <dbReference type="NCBI Taxonomy" id="762845"/>
    <lineage>
        <taxon>Bacteria</taxon>
        <taxon>Bacillati</taxon>
        <taxon>Bacillota</taxon>
        <taxon>Bacilli</taxon>
        <taxon>Lactobacillales</taxon>
        <taxon>Enterococcaceae</taxon>
        <taxon>Enterococcus</taxon>
    </lineage>
</organism>
<comment type="caution">
    <text evidence="2">The sequence shown here is derived from an EMBL/GenBank/DDBJ whole genome shotgun (WGS) entry which is preliminary data.</text>
</comment>
<keyword evidence="1" id="KW-0812">Transmembrane</keyword>
<protein>
    <submittedName>
        <fullName evidence="2">Uncharacterized protein</fullName>
    </submittedName>
</protein>
<dbReference type="STRING" id="762845.BCR26_11385"/>
<evidence type="ECO:0000313" key="3">
    <source>
        <dbReference type="Proteomes" id="UP000095256"/>
    </source>
</evidence>
<name>A0A1E5KYB4_9ENTE</name>
<dbReference type="EMBL" id="MIEK01000014">
    <property type="protein sequence ID" value="OEH82823.1"/>
    <property type="molecule type" value="Genomic_DNA"/>
</dbReference>
<proteinExistence type="predicted"/>
<feature type="transmembrane region" description="Helical" evidence="1">
    <location>
        <begin position="6"/>
        <end position="27"/>
    </location>
</feature>
<dbReference type="OrthoDB" id="2192164at2"/>
<evidence type="ECO:0000256" key="1">
    <source>
        <dbReference type="SAM" id="Phobius"/>
    </source>
</evidence>
<gene>
    <name evidence="2" type="ORF">BCR26_11385</name>
</gene>
<sequence length="222" mass="25343">MSILEMVFIGGVVLTLLSVLSLSFNSIQFIRYNKQLKALPIKKSKNKKRNKQVKNRRRHLLKKKKGSLKGIVVFLLLSVIIGLSSVYVSYYQSMNLSTEDSNSVVKGYYLLRDFETQVKLAKEQGESEKKIQQNLRYLATSLASYGIKSASELNAKEGQLVLNRYYNALKEIGTNASTNTGNFYGNSKLEEEFLTDIGKVKRYEESVFDFYKVNAEAFKEEK</sequence>
<dbReference type="RefSeq" id="WP_069698172.1">
    <property type="nucleotide sequence ID" value="NZ_JAGGMA010000030.1"/>
</dbReference>
<evidence type="ECO:0000313" key="2">
    <source>
        <dbReference type="EMBL" id="OEH82823.1"/>
    </source>
</evidence>
<accession>A0A1E5KYB4</accession>
<dbReference type="Proteomes" id="UP000095256">
    <property type="component" value="Unassembled WGS sequence"/>
</dbReference>
<dbReference type="AlphaFoldDB" id="A0A1E5KYB4"/>
<keyword evidence="3" id="KW-1185">Reference proteome</keyword>
<keyword evidence="1" id="KW-1133">Transmembrane helix</keyword>
<reference evidence="2 3" key="1">
    <citation type="submission" date="2016-09" db="EMBL/GenBank/DDBJ databases">
        <authorList>
            <person name="Capua I."/>
            <person name="De Benedictis P."/>
            <person name="Joannis T."/>
            <person name="Lombin L.H."/>
            <person name="Cattoli G."/>
        </authorList>
    </citation>
    <scope>NUCLEOTIDE SEQUENCE [LARGE SCALE GENOMIC DNA]</scope>
    <source>
        <strain evidence="2 3">LMG 25899</strain>
    </source>
</reference>